<gene>
    <name evidence="2" type="ORF">B0H16DRAFT_1887517</name>
</gene>
<proteinExistence type="predicted"/>
<dbReference type="InterPro" id="IPR011333">
    <property type="entry name" value="SKP1/BTB/POZ_sf"/>
</dbReference>
<dbReference type="Proteomes" id="UP001215598">
    <property type="component" value="Unassembled WGS sequence"/>
</dbReference>
<organism evidence="2 3">
    <name type="scientific">Mycena metata</name>
    <dbReference type="NCBI Taxonomy" id="1033252"/>
    <lineage>
        <taxon>Eukaryota</taxon>
        <taxon>Fungi</taxon>
        <taxon>Dikarya</taxon>
        <taxon>Basidiomycota</taxon>
        <taxon>Agaricomycotina</taxon>
        <taxon>Agaricomycetes</taxon>
        <taxon>Agaricomycetidae</taxon>
        <taxon>Agaricales</taxon>
        <taxon>Marasmiineae</taxon>
        <taxon>Mycenaceae</taxon>
        <taxon>Mycena</taxon>
    </lineage>
</organism>
<dbReference type="PROSITE" id="PS50097">
    <property type="entry name" value="BTB"/>
    <property type="match status" value="1"/>
</dbReference>
<comment type="caution">
    <text evidence="2">The sequence shown here is derived from an EMBL/GenBank/DDBJ whole genome shotgun (WGS) entry which is preliminary data.</text>
</comment>
<keyword evidence="3" id="KW-1185">Reference proteome</keyword>
<dbReference type="CDD" id="cd18186">
    <property type="entry name" value="BTB_POZ_ZBTB_KLHL-like"/>
    <property type="match status" value="1"/>
</dbReference>
<accession>A0AAD7IXG3</accession>
<dbReference type="SUPFAM" id="SSF54695">
    <property type="entry name" value="POZ domain"/>
    <property type="match status" value="1"/>
</dbReference>
<feature type="domain" description="BTB" evidence="1">
    <location>
        <begin position="31"/>
        <end position="92"/>
    </location>
</feature>
<reference evidence="2" key="1">
    <citation type="submission" date="2023-03" db="EMBL/GenBank/DDBJ databases">
        <title>Massive genome expansion in bonnet fungi (Mycena s.s.) driven by repeated elements and novel gene families across ecological guilds.</title>
        <authorList>
            <consortium name="Lawrence Berkeley National Laboratory"/>
            <person name="Harder C.B."/>
            <person name="Miyauchi S."/>
            <person name="Viragh M."/>
            <person name="Kuo A."/>
            <person name="Thoen E."/>
            <person name="Andreopoulos B."/>
            <person name="Lu D."/>
            <person name="Skrede I."/>
            <person name="Drula E."/>
            <person name="Henrissat B."/>
            <person name="Morin E."/>
            <person name="Kohler A."/>
            <person name="Barry K."/>
            <person name="LaButti K."/>
            <person name="Morin E."/>
            <person name="Salamov A."/>
            <person name="Lipzen A."/>
            <person name="Mereny Z."/>
            <person name="Hegedus B."/>
            <person name="Baldrian P."/>
            <person name="Stursova M."/>
            <person name="Weitz H."/>
            <person name="Taylor A."/>
            <person name="Grigoriev I.V."/>
            <person name="Nagy L.G."/>
            <person name="Martin F."/>
            <person name="Kauserud H."/>
        </authorList>
    </citation>
    <scope>NUCLEOTIDE SEQUENCE</scope>
    <source>
        <strain evidence="2">CBHHK182m</strain>
    </source>
</reference>
<dbReference type="SMART" id="SM00225">
    <property type="entry name" value="BTB"/>
    <property type="match status" value="1"/>
</dbReference>
<evidence type="ECO:0000313" key="3">
    <source>
        <dbReference type="Proteomes" id="UP001215598"/>
    </source>
</evidence>
<dbReference type="Gene3D" id="3.30.710.10">
    <property type="entry name" value="Potassium Channel Kv1.1, Chain A"/>
    <property type="match status" value="1"/>
</dbReference>
<evidence type="ECO:0000313" key="2">
    <source>
        <dbReference type="EMBL" id="KAJ7751349.1"/>
    </source>
</evidence>
<protein>
    <recommendedName>
        <fullName evidence="1">BTB domain-containing protein</fullName>
    </recommendedName>
</protein>
<dbReference type="Pfam" id="PF00651">
    <property type="entry name" value="BTB"/>
    <property type="match status" value="1"/>
</dbReference>
<dbReference type="InterPro" id="IPR000210">
    <property type="entry name" value="BTB/POZ_dom"/>
</dbReference>
<sequence>MSDPTPDIPSAEPPPVESFTPTFPFVNVPGHDTILRSSDGVDFHVHRIILGLVSPVFETMFQLPQPESSPTIPVIDVEEKAAVLDRMLRLFYPATRPTFATLDELRETINVVVSKYDMQAVVPTIEQELQKFVGTHPVSVYALAVTYQWKDVARAAAKESLRHAIRTPPAETTPGLDDLSAAAYQRLLRYHYLCGLKGKSTVDGLWWVPTGLVWSTCTTCAGHELNWYLADGQPYPVRKWFTDFLAQMGDILLVTPAANILESKSMYDALKKASQCATCRTLVFEQLKDFVVNHWMPKLATLIDAVELQF</sequence>
<dbReference type="AlphaFoldDB" id="A0AAD7IXG3"/>
<dbReference type="EMBL" id="JARKIB010000062">
    <property type="protein sequence ID" value="KAJ7751349.1"/>
    <property type="molecule type" value="Genomic_DNA"/>
</dbReference>
<name>A0AAD7IXG3_9AGAR</name>
<evidence type="ECO:0000259" key="1">
    <source>
        <dbReference type="PROSITE" id="PS50097"/>
    </source>
</evidence>